<dbReference type="AlphaFoldDB" id="A0A0F9PEF0"/>
<evidence type="ECO:0000313" key="1">
    <source>
        <dbReference type="EMBL" id="KKM99395.1"/>
    </source>
</evidence>
<dbReference type="EMBL" id="LAZR01005500">
    <property type="protein sequence ID" value="KKM99395.1"/>
    <property type="molecule type" value="Genomic_DNA"/>
</dbReference>
<proteinExistence type="predicted"/>
<accession>A0A0F9PEF0</accession>
<gene>
    <name evidence="1" type="ORF">LCGC14_1148270</name>
</gene>
<reference evidence="1" key="1">
    <citation type="journal article" date="2015" name="Nature">
        <title>Complex archaea that bridge the gap between prokaryotes and eukaryotes.</title>
        <authorList>
            <person name="Spang A."/>
            <person name="Saw J.H."/>
            <person name="Jorgensen S.L."/>
            <person name="Zaremba-Niedzwiedzka K."/>
            <person name="Martijn J."/>
            <person name="Lind A.E."/>
            <person name="van Eijk R."/>
            <person name="Schleper C."/>
            <person name="Guy L."/>
            <person name="Ettema T.J."/>
        </authorList>
    </citation>
    <scope>NUCLEOTIDE SEQUENCE</scope>
</reference>
<comment type="caution">
    <text evidence="1">The sequence shown here is derived from an EMBL/GenBank/DDBJ whole genome shotgun (WGS) entry which is preliminary data.</text>
</comment>
<protein>
    <submittedName>
        <fullName evidence="1">Uncharacterized protein</fullName>
    </submittedName>
</protein>
<name>A0A0F9PEF0_9ZZZZ</name>
<organism evidence="1">
    <name type="scientific">marine sediment metagenome</name>
    <dbReference type="NCBI Taxonomy" id="412755"/>
    <lineage>
        <taxon>unclassified sequences</taxon>
        <taxon>metagenomes</taxon>
        <taxon>ecological metagenomes</taxon>
    </lineage>
</organism>
<sequence>MITLLFGFGNDKILISVNENQVYFSSTAYGTQKAPIEGLNISKEGVVKEFPDLEGDVEWRVKAIQRFKEKISSFKTEKEKAEYIIEDLRKFGYIPEQIQKEGFRPEKIK</sequence>